<reference evidence="6" key="1">
    <citation type="submission" date="2020-08" db="EMBL/GenBank/DDBJ databases">
        <authorList>
            <person name="Hillin M.J."/>
            <person name="Beth T.W."/>
            <person name="Collman T.N."/>
            <person name="Davis R.E."/>
            <person name="Dobesh B.I."/>
            <person name="Johnson A.L."/>
            <person name="Lewis B.M."/>
            <person name="Suarez T.R."/>
            <person name="Villa E.C."/>
            <person name="Walker J.R."/>
            <person name="Labonte J.M."/>
            <person name="Butela K.A."/>
            <person name="Garlena R.A."/>
            <person name="Russell D.A."/>
            <person name="Pope W.H."/>
            <person name="Jacobs-Sera D."/>
            <person name="Hatfull G.F."/>
        </authorList>
    </citation>
    <scope>NUCLEOTIDE SEQUENCE [LARGE SCALE GENOMIC DNA]</scope>
</reference>
<feature type="region of interest" description="Disordered" evidence="3">
    <location>
        <begin position="312"/>
        <end position="347"/>
    </location>
</feature>
<evidence type="ECO:0000313" key="6">
    <source>
        <dbReference type="Proteomes" id="UP000516204"/>
    </source>
</evidence>
<sequence length="347" mass="36680">MTIEDGTPRRQVESDPVAKVMGLVTALRSRVESLERGATLRNASISGGEGLRVLDENGGTRISLNTADGAVVAYDADGNATARFGPLANSNPGSFGVEVFYNGSWVQVGAGNVDWGNISNKPATFTPSTHTHTGAQITSAVANATNATTAGTATTATYAVGSSQAYNNNVGGTSFYAVWVGNNAGNTLGRNTSSAKYKKNIRRHDAPASDVLALQPVIYDRNDFLDYPEDPETGERLIGPPNLVPGAKGEYGLIAEQVAEHVPEIIQWYEGEIDGIRYDLLAVALLDVVKEQNARIEALEATINARLPKYVPPTRSGVTSRRPASAAPEVAPTPTPYEILPPEGVSE</sequence>
<proteinExistence type="predicted"/>
<protein>
    <submittedName>
        <fullName evidence="5">Minor tail protein</fullName>
    </submittedName>
</protein>
<evidence type="ECO:0000313" key="5">
    <source>
        <dbReference type="EMBL" id="QNO12680.1"/>
    </source>
</evidence>
<gene>
    <name evidence="5" type="primary">19</name>
    <name evidence="5" type="ORF">SEA_TWEETY19_19</name>
</gene>
<comment type="subcellular location">
    <subcellularLocation>
        <location evidence="1">Virion</location>
    </subcellularLocation>
</comment>
<keyword evidence="6" id="KW-1185">Reference proteome</keyword>
<dbReference type="InterPro" id="IPR030392">
    <property type="entry name" value="S74_ICA"/>
</dbReference>
<feature type="domain" description="Peptidase S74" evidence="4">
    <location>
        <begin position="193"/>
        <end position="303"/>
    </location>
</feature>
<evidence type="ECO:0000259" key="4">
    <source>
        <dbReference type="PROSITE" id="PS51688"/>
    </source>
</evidence>
<name>A0A7G9W217_9CAUD</name>
<evidence type="ECO:0000256" key="1">
    <source>
        <dbReference type="ARBA" id="ARBA00004328"/>
    </source>
</evidence>
<dbReference type="EMBL" id="MT897906">
    <property type="protein sequence ID" value="QNO12680.1"/>
    <property type="molecule type" value="Genomic_DNA"/>
</dbReference>
<dbReference type="KEGG" id="vg:77954806"/>
<dbReference type="GeneID" id="77954806"/>
<keyword evidence="2" id="KW-1227">Viral tail protein</keyword>
<dbReference type="Proteomes" id="UP000516204">
    <property type="component" value="Segment"/>
</dbReference>
<evidence type="ECO:0000256" key="2">
    <source>
        <dbReference type="ARBA" id="ARBA00022732"/>
    </source>
</evidence>
<keyword evidence="2" id="KW-0946">Virion</keyword>
<accession>A0A7G9W217</accession>
<dbReference type="GO" id="GO:0098015">
    <property type="term" value="C:virus tail"/>
    <property type="evidence" value="ECO:0007669"/>
    <property type="project" value="UniProtKB-KW"/>
</dbReference>
<organism evidence="5 6">
    <name type="scientific">Arthrobacter phage Tweety19</name>
    <dbReference type="NCBI Taxonomy" id="2768133"/>
    <lineage>
        <taxon>Viruses</taxon>
        <taxon>Duplodnaviria</taxon>
        <taxon>Heunggongvirae</taxon>
        <taxon>Uroviricota</taxon>
        <taxon>Caudoviricetes</taxon>
        <taxon>Casidaviridae</taxon>
        <taxon>Galvastonvirus</taxon>
        <taxon>Galvastonvirus tweety19</taxon>
    </lineage>
</organism>
<dbReference type="RefSeq" id="YP_010678410.1">
    <property type="nucleotide sequence ID" value="NC_071035.1"/>
</dbReference>
<dbReference type="PROSITE" id="PS51688">
    <property type="entry name" value="ICA"/>
    <property type="match status" value="1"/>
</dbReference>
<evidence type="ECO:0000256" key="3">
    <source>
        <dbReference type="SAM" id="MobiDB-lite"/>
    </source>
</evidence>